<keyword evidence="2" id="KW-1185">Reference proteome</keyword>
<reference evidence="2" key="1">
    <citation type="journal article" date="2019" name="Int. J. Syst. Evol. Microbiol.">
        <title>The Global Catalogue of Microorganisms (GCM) 10K type strain sequencing project: providing services to taxonomists for standard genome sequencing and annotation.</title>
        <authorList>
            <consortium name="The Broad Institute Genomics Platform"/>
            <consortium name="The Broad Institute Genome Sequencing Center for Infectious Disease"/>
            <person name="Wu L."/>
            <person name="Ma J."/>
        </authorList>
    </citation>
    <scope>NUCLEOTIDE SEQUENCE [LARGE SCALE GENOMIC DNA]</scope>
    <source>
        <strain evidence="2">KCTC 42501</strain>
    </source>
</reference>
<dbReference type="SUPFAM" id="SSF51621">
    <property type="entry name" value="Phosphoenolpyruvate/pyruvate domain"/>
    <property type="match status" value="1"/>
</dbReference>
<dbReference type="Gene3D" id="6.10.250.2750">
    <property type="match status" value="1"/>
</dbReference>
<dbReference type="Pfam" id="PF13714">
    <property type="entry name" value="PEP_mutase"/>
    <property type="match status" value="1"/>
</dbReference>
<gene>
    <name evidence="1" type="ORF">ACFOPI_01020</name>
</gene>
<dbReference type="Gene3D" id="3.20.20.60">
    <property type="entry name" value="Phosphoenolpyruvate-binding domains"/>
    <property type="match status" value="1"/>
</dbReference>
<dbReference type="PANTHER" id="PTHR42905">
    <property type="entry name" value="PHOSPHOENOLPYRUVATE CARBOXYLASE"/>
    <property type="match status" value="1"/>
</dbReference>
<dbReference type="EMBL" id="JBHRXX010000001">
    <property type="protein sequence ID" value="MFC3682150.1"/>
    <property type="molecule type" value="Genomic_DNA"/>
</dbReference>
<dbReference type="GO" id="GO:0016829">
    <property type="term" value="F:lyase activity"/>
    <property type="evidence" value="ECO:0007669"/>
    <property type="project" value="UniProtKB-KW"/>
</dbReference>
<comment type="caution">
    <text evidence="1">The sequence shown here is derived from an EMBL/GenBank/DDBJ whole genome shotgun (WGS) entry which is preliminary data.</text>
</comment>
<dbReference type="PANTHER" id="PTHR42905:SF16">
    <property type="entry name" value="CARBOXYPHOSPHONOENOLPYRUVATE PHOSPHONOMUTASE-LIKE PROTEIN (AFU_ORTHOLOGUE AFUA_5G07230)"/>
    <property type="match status" value="1"/>
</dbReference>
<accession>A0ABV7VXY1</accession>
<dbReference type="InterPro" id="IPR039556">
    <property type="entry name" value="ICL/PEPM"/>
</dbReference>
<dbReference type="InterPro" id="IPR015813">
    <property type="entry name" value="Pyrv/PenolPyrv_kinase-like_dom"/>
</dbReference>
<organism evidence="1 2">
    <name type="scientific">Hydrogenophaga luteola</name>
    <dbReference type="NCBI Taxonomy" id="1591122"/>
    <lineage>
        <taxon>Bacteria</taxon>
        <taxon>Pseudomonadati</taxon>
        <taxon>Pseudomonadota</taxon>
        <taxon>Betaproteobacteria</taxon>
        <taxon>Burkholderiales</taxon>
        <taxon>Comamonadaceae</taxon>
        <taxon>Hydrogenophaga</taxon>
    </lineage>
</organism>
<proteinExistence type="predicted"/>
<evidence type="ECO:0000313" key="1">
    <source>
        <dbReference type="EMBL" id="MFC3682150.1"/>
    </source>
</evidence>
<keyword evidence="1" id="KW-0456">Lyase</keyword>
<sequence length="283" mass="29609">MNQIQRGQRFQQLHTTDAIFLMPNAWDVGSALMLASCGFPAIATTSAGVAFSLGFPDQEAAVSRETMLDRVESIAAASPLPVSADLQSGYGASPEEVGETITVAIRAGVVGANIEDYSGNPAQALFDREHAVARVRAARRAADASGVPFVLTARSDVYLTGASNAFAEAVERCNAYREAGADCLFVPGASDPKTIEALVREINGPLTVVMGLTGSPLTVLQLGSLGVRRVTVGGSLARATFGLIRRAAQEMAASGTFSYADQQIPDAELSQFFADQRGSGFAM</sequence>
<dbReference type="CDD" id="cd00377">
    <property type="entry name" value="ICL_PEPM"/>
    <property type="match status" value="1"/>
</dbReference>
<dbReference type="RefSeq" id="WP_382169860.1">
    <property type="nucleotide sequence ID" value="NZ_JBHRXX010000001.1"/>
</dbReference>
<dbReference type="InterPro" id="IPR040442">
    <property type="entry name" value="Pyrv_kinase-like_dom_sf"/>
</dbReference>
<name>A0ABV7VXY1_9BURK</name>
<evidence type="ECO:0000313" key="2">
    <source>
        <dbReference type="Proteomes" id="UP001595729"/>
    </source>
</evidence>
<dbReference type="Proteomes" id="UP001595729">
    <property type="component" value="Unassembled WGS sequence"/>
</dbReference>
<protein>
    <submittedName>
        <fullName evidence="1">Isocitrate lyase/phosphoenolpyruvate mutase family protein</fullName>
    </submittedName>
</protein>